<accession>G4YEW3</accession>
<proteinExistence type="predicted"/>
<evidence type="ECO:0000313" key="2">
    <source>
        <dbReference type="Proteomes" id="UP000002640"/>
    </source>
</evidence>
<dbReference type="AlphaFoldDB" id="G4YEW3"/>
<dbReference type="Gene3D" id="2.40.50.140">
    <property type="entry name" value="Nucleic acid-binding proteins"/>
    <property type="match status" value="1"/>
</dbReference>
<dbReference type="InParanoid" id="G4YEW3"/>
<dbReference type="GeneID" id="20650526"/>
<keyword evidence="2" id="KW-1185">Reference proteome</keyword>
<gene>
    <name evidence="1" type="ORF">PHYSODRAFT_376071</name>
</gene>
<dbReference type="RefSeq" id="XP_009514602.1">
    <property type="nucleotide sequence ID" value="XM_009516307.1"/>
</dbReference>
<evidence type="ECO:0008006" key="3">
    <source>
        <dbReference type="Google" id="ProtNLM"/>
    </source>
</evidence>
<dbReference type="STRING" id="1094619.G4YEW3"/>
<feature type="non-terminal residue" evidence="1">
    <location>
        <position position="68"/>
    </location>
</feature>
<dbReference type="SUPFAM" id="SSF50249">
    <property type="entry name" value="Nucleic acid-binding proteins"/>
    <property type="match status" value="1"/>
</dbReference>
<sequence>WAFVCRVLSRSPIREYTNLRGGGRLIEIYVGDAAGDTIRITLFNEAVTAFYDVVSPGSTCYFSAGRIK</sequence>
<reference evidence="1 2" key="1">
    <citation type="journal article" date="2006" name="Science">
        <title>Phytophthora genome sequences uncover evolutionary origins and mechanisms of pathogenesis.</title>
        <authorList>
            <person name="Tyler B.M."/>
            <person name="Tripathy S."/>
            <person name="Zhang X."/>
            <person name="Dehal P."/>
            <person name="Jiang R.H."/>
            <person name="Aerts A."/>
            <person name="Arredondo F.D."/>
            <person name="Baxter L."/>
            <person name="Bensasson D."/>
            <person name="Beynon J.L."/>
            <person name="Chapman J."/>
            <person name="Damasceno C.M."/>
            <person name="Dorrance A.E."/>
            <person name="Dou D."/>
            <person name="Dickerman A.W."/>
            <person name="Dubchak I.L."/>
            <person name="Garbelotto M."/>
            <person name="Gijzen M."/>
            <person name="Gordon S.G."/>
            <person name="Govers F."/>
            <person name="Grunwald N.J."/>
            <person name="Huang W."/>
            <person name="Ivors K.L."/>
            <person name="Jones R.W."/>
            <person name="Kamoun S."/>
            <person name="Krampis K."/>
            <person name="Lamour K.H."/>
            <person name="Lee M.K."/>
            <person name="McDonald W.H."/>
            <person name="Medina M."/>
            <person name="Meijer H.J."/>
            <person name="Nordberg E.K."/>
            <person name="Maclean D.J."/>
            <person name="Ospina-Giraldo M.D."/>
            <person name="Morris P.F."/>
            <person name="Phuntumart V."/>
            <person name="Putnam N.H."/>
            <person name="Rash S."/>
            <person name="Rose J.K."/>
            <person name="Sakihama Y."/>
            <person name="Salamov A.A."/>
            <person name="Savidor A."/>
            <person name="Scheuring C.F."/>
            <person name="Smith B.M."/>
            <person name="Sobral B.W."/>
            <person name="Terry A."/>
            <person name="Torto-Alalibo T.A."/>
            <person name="Win J."/>
            <person name="Xu Z."/>
            <person name="Zhang H."/>
            <person name="Grigoriev I.V."/>
            <person name="Rokhsar D.S."/>
            <person name="Boore J.L."/>
        </authorList>
    </citation>
    <scope>NUCLEOTIDE SEQUENCE [LARGE SCALE GENOMIC DNA]</scope>
    <source>
        <strain evidence="1 2">P6497</strain>
    </source>
</reference>
<dbReference type="InterPro" id="IPR012340">
    <property type="entry name" value="NA-bd_OB-fold"/>
</dbReference>
<protein>
    <recommendedName>
        <fullName evidence="3">OB domain-containing protein</fullName>
    </recommendedName>
</protein>
<dbReference type="KEGG" id="psoj:PHYSODRAFT_376071"/>
<dbReference type="EMBL" id="JH159151">
    <property type="protein sequence ID" value="EGZ27327.1"/>
    <property type="molecule type" value="Genomic_DNA"/>
</dbReference>
<evidence type="ECO:0000313" key="1">
    <source>
        <dbReference type="EMBL" id="EGZ27327.1"/>
    </source>
</evidence>
<feature type="non-terminal residue" evidence="1">
    <location>
        <position position="1"/>
    </location>
</feature>
<organism evidence="1 2">
    <name type="scientific">Phytophthora sojae (strain P6497)</name>
    <name type="common">Soybean stem and root rot agent</name>
    <name type="synonym">Phytophthora megasperma f. sp. glycines</name>
    <dbReference type="NCBI Taxonomy" id="1094619"/>
    <lineage>
        <taxon>Eukaryota</taxon>
        <taxon>Sar</taxon>
        <taxon>Stramenopiles</taxon>
        <taxon>Oomycota</taxon>
        <taxon>Peronosporomycetes</taxon>
        <taxon>Peronosporales</taxon>
        <taxon>Peronosporaceae</taxon>
        <taxon>Phytophthora</taxon>
    </lineage>
</organism>
<dbReference type="SMR" id="G4YEW3"/>
<dbReference type="Proteomes" id="UP000002640">
    <property type="component" value="Unassembled WGS sequence"/>
</dbReference>
<name>G4YEW3_PHYSP</name>